<evidence type="ECO:0000313" key="2">
    <source>
        <dbReference type="EMBL" id="CAF4387161.1"/>
    </source>
</evidence>
<keyword evidence="3" id="KW-1185">Reference proteome</keyword>
<comment type="caution">
    <text evidence="1">The sequence shown here is derived from an EMBL/GenBank/DDBJ whole genome shotgun (WGS) entry which is preliminary data.</text>
</comment>
<dbReference type="Proteomes" id="UP000681722">
    <property type="component" value="Unassembled WGS sequence"/>
</dbReference>
<protein>
    <submittedName>
        <fullName evidence="1">Uncharacterized protein</fullName>
    </submittedName>
</protein>
<name>A0A815V3N7_9BILA</name>
<feature type="non-terminal residue" evidence="1">
    <location>
        <position position="1"/>
    </location>
</feature>
<sequence>NSLTNNETSSSSLEDGPFDLFKDKNSTELACIKQYHDIYLNGQTHHSLAYTRRQISTSYFIQYKNLNNGHHMFGKIVLFFKLGLQTRAGFEQFTIKHEFTRRVGLSTSTIRRSVDKTVEDDDDEEDIYPLFRRGRLFRGRALGRTSYRHINVNEPDISNNDIHVDLYRAPTDQIILDAVMYNDENLLDTSASSCKDFAERVLSKLYTRDELAYSVLPTGRTCYSRLPLDPERFKIFHRELLFNVKRKFKYSID</sequence>
<dbReference type="Proteomes" id="UP000663829">
    <property type="component" value="Unassembled WGS sequence"/>
</dbReference>
<gene>
    <name evidence="1" type="ORF">GPM918_LOCUS37893</name>
    <name evidence="2" type="ORF">SRO942_LOCUS38679</name>
</gene>
<proteinExistence type="predicted"/>
<dbReference type="EMBL" id="CAJOBC010090065">
    <property type="protein sequence ID" value="CAF4387161.1"/>
    <property type="molecule type" value="Genomic_DNA"/>
</dbReference>
<accession>A0A815V3N7</accession>
<dbReference type="AlphaFoldDB" id="A0A815V3N7"/>
<dbReference type="EMBL" id="CAJNOQ010024497">
    <property type="protein sequence ID" value="CAF1528044.1"/>
    <property type="molecule type" value="Genomic_DNA"/>
</dbReference>
<reference evidence="1" key="1">
    <citation type="submission" date="2021-02" db="EMBL/GenBank/DDBJ databases">
        <authorList>
            <person name="Nowell W R."/>
        </authorList>
    </citation>
    <scope>NUCLEOTIDE SEQUENCE</scope>
</reference>
<organism evidence="1 3">
    <name type="scientific">Didymodactylos carnosus</name>
    <dbReference type="NCBI Taxonomy" id="1234261"/>
    <lineage>
        <taxon>Eukaryota</taxon>
        <taxon>Metazoa</taxon>
        <taxon>Spiralia</taxon>
        <taxon>Gnathifera</taxon>
        <taxon>Rotifera</taxon>
        <taxon>Eurotatoria</taxon>
        <taxon>Bdelloidea</taxon>
        <taxon>Philodinida</taxon>
        <taxon>Philodinidae</taxon>
        <taxon>Didymodactylos</taxon>
    </lineage>
</organism>
<evidence type="ECO:0000313" key="3">
    <source>
        <dbReference type="Proteomes" id="UP000663829"/>
    </source>
</evidence>
<evidence type="ECO:0000313" key="1">
    <source>
        <dbReference type="EMBL" id="CAF1528044.1"/>
    </source>
</evidence>